<evidence type="ECO:0000313" key="3">
    <source>
        <dbReference type="EMBL" id="OBR85993.1"/>
    </source>
</evidence>
<dbReference type="KEGG" id="kdj:28967407"/>
<dbReference type="VEuPathDB" id="FungiDB:I303_03708"/>
<dbReference type="OrthoDB" id="2757214at2759"/>
<evidence type="ECO:0000256" key="2">
    <source>
        <dbReference type="SAM" id="Phobius"/>
    </source>
</evidence>
<dbReference type="EMBL" id="KI894030">
    <property type="protein sequence ID" value="OBR85993.1"/>
    <property type="molecule type" value="Genomic_DNA"/>
</dbReference>
<keyword evidence="2" id="KW-1133">Transmembrane helix</keyword>
<feature type="transmembrane region" description="Helical" evidence="2">
    <location>
        <begin position="177"/>
        <end position="197"/>
    </location>
</feature>
<keyword evidence="2" id="KW-0812">Transmembrane</keyword>
<proteinExistence type="predicted"/>
<gene>
    <name evidence="3" type="ORF">I303_03708</name>
    <name evidence="4" type="ORF">I303_103692</name>
</gene>
<name>A0A1A6A7G2_9TREE</name>
<reference evidence="4" key="2">
    <citation type="submission" date="2013-07" db="EMBL/GenBank/DDBJ databases">
        <authorList>
            <consortium name="The Broad Institute Genome Sequencing Platform"/>
            <person name="Cuomo C."/>
            <person name="Litvintseva A."/>
            <person name="Chen Y."/>
            <person name="Heitman J."/>
            <person name="Sun S."/>
            <person name="Springer D."/>
            <person name="Dromer F."/>
            <person name="Young S.K."/>
            <person name="Zeng Q."/>
            <person name="Gargeya S."/>
            <person name="Fitzgerald M."/>
            <person name="Abouelleil A."/>
            <person name="Alvarado L."/>
            <person name="Berlin A.M."/>
            <person name="Chapman S.B."/>
            <person name="Dewar J."/>
            <person name="Goldberg J."/>
            <person name="Griggs A."/>
            <person name="Gujja S."/>
            <person name="Hansen M."/>
            <person name="Howarth C."/>
            <person name="Imamovic A."/>
            <person name="Larimer J."/>
            <person name="McCowan C."/>
            <person name="Murphy C."/>
            <person name="Pearson M."/>
            <person name="Priest M."/>
            <person name="Roberts A."/>
            <person name="Saif S."/>
            <person name="Shea T."/>
            <person name="Sykes S."/>
            <person name="Wortman J."/>
            <person name="Nusbaum C."/>
            <person name="Birren B."/>
        </authorList>
    </citation>
    <scope>NUCLEOTIDE SEQUENCE</scope>
    <source>
        <strain evidence="4">CBS 10117</strain>
    </source>
</reference>
<reference evidence="3" key="1">
    <citation type="submission" date="2013-07" db="EMBL/GenBank/DDBJ databases">
        <title>The Genome Sequence of Cryptococcus dejecticola CBS10117.</title>
        <authorList>
            <consortium name="The Broad Institute Genome Sequencing Platform"/>
            <person name="Cuomo C."/>
            <person name="Litvintseva A."/>
            <person name="Chen Y."/>
            <person name="Heitman J."/>
            <person name="Sun S."/>
            <person name="Springer D."/>
            <person name="Dromer F."/>
            <person name="Young S.K."/>
            <person name="Zeng Q."/>
            <person name="Gargeya S."/>
            <person name="Fitzgerald M."/>
            <person name="Abouelleil A."/>
            <person name="Alvarado L."/>
            <person name="Berlin A.M."/>
            <person name="Chapman S.B."/>
            <person name="Dewar J."/>
            <person name="Goldberg J."/>
            <person name="Griggs A."/>
            <person name="Gujja S."/>
            <person name="Hansen M."/>
            <person name="Howarth C."/>
            <person name="Imamovic A."/>
            <person name="Larimer J."/>
            <person name="McCowan C."/>
            <person name="Murphy C."/>
            <person name="Pearson M."/>
            <person name="Priest M."/>
            <person name="Roberts A."/>
            <person name="Saif S."/>
            <person name="Shea T."/>
            <person name="Sykes S."/>
            <person name="Wortman J."/>
            <person name="Nusbaum C."/>
            <person name="Birren B."/>
        </authorList>
    </citation>
    <scope>NUCLEOTIDE SEQUENCE [LARGE SCALE GENOMIC DNA]</scope>
    <source>
        <strain evidence="3">CBS 10117</strain>
    </source>
</reference>
<organism evidence="3">
    <name type="scientific">Kwoniella dejecticola CBS 10117</name>
    <dbReference type="NCBI Taxonomy" id="1296121"/>
    <lineage>
        <taxon>Eukaryota</taxon>
        <taxon>Fungi</taxon>
        <taxon>Dikarya</taxon>
        <taxon>Basidiomycota</taxon>
        <taxon>Agaricomycotina</taxon>
        <taxon>Tremellomycetes</taxon>
        <taxon>Tremellales</taxon>
        <taxon>Cryptococcaceae</taxon>
        <taxon>Kwoniella</taxon>
    </lineage>
</organism>
<evidence type="ECO:0000313" key="4">
    <source>
        <dbReference type="EMBL" id="WWC61114.1"/>
    </source>
</evidence>
<keyword evidence="5" id="KW-1185">Reference proteome</keyword>
<feature type="region of interest" description="Disordered" evidence="1">
    <location>
        <begin position="101"/>
        <end position="125"/>
    </location>
</feature>
<evidence type="ECO:0000313" key="5">
    <source>
        <dbReference type="Proteomes" id="UP000078595"/>
    </source>
</evidence>
<reference evidence="4" key="3">
    <citation type="submission" date="2024-02" db="EMBL/GenBank/DDBJ databases">
        <title>Comparative genomics of Cryptococcus and Kwoniella reveals pathogenesis evolution and contrasting modes of karyotype evolution via chromosome fusion or intercentromeric recombination.</title>
        <authorList>
            <person name="Coelho M.A."/>
            <person name="David-Palma M."/>
            <person name="Shea T."/>
            <person name="Bowers K."/>
            <person name="McGinley-Smith S."/>
            <person name="Mohammad A.W."/>
            <person name="Gnirke A."/>
            <person name="Yurkov A.M."/>
            <person name="Nowrousian M."/>
            <person name="Sun S."/>
            <person name="Cuomo C.A."/>
            <person name="Heitman J."/>
        </authorList>
    </citation>
    <scope>NUCLEOTIDE SEQUENCE</scope>
    <source>
        <strain evidence="4">CBS 10117</strain>
    </source>
</reference>
<protein>
    <submittedName>
        <fullName evidence="3">Uncharacterized protein</fullName>
    </submittedName>
</protein>
<dbReference type="EMBL" id="CP144533">
    <property type="protein sequence ID" value="WWC61114.1"/>
    <property type="molecule type" value="Genomic_DNA"/>
</dbReference>
<sequence>MFDTFLPPTVFTCTTSNPSSCCCSSVAFALFQACISDITSIPGAQNFSSWLDGCENPTIGSLPAALASNTRLRVPNWAFVSPTNANQIWNYTLALSNTTASTSSASKPASTSSSRSSERVSTTSVRSSSIQTIAIPSTSSSIVATVTLSTSPPGPTQTFSETGREIRAVKQAGRTTGALLGAVAAILAVSSVLIYLYNKKR</sequence>
<dbReference type="GeneID" id="28967407"/>
<accession>A0A1A6A7G2</accession>
<keyword evidence="2" id="KW-0472">Membrane</keyword>
<dbReference type="Proteomes" id="UP000078595">
    <property type="component" value="Chromosome 4"/>
</dbReference>
<dbReference type="AlphaFoldDB" id="A0A1A6A7G2"/>
<dbReference type="RefSeq" id="XP_018263835.1">
    <property type="nucleotide sequence ID" value="XM_018407027.1"/>
</dbReference>
<evidence type="ECO:0000256" key="1">
    <source>
        <dbReference type="SAM" id="MobiDB-lite"/>
    </source>
</evidence>